<reference evidence="9 10" key="1">
    <citation type="submission" date="2015-03" db="EMBL/GenBank/DDBJ databases">
        <title>Caedibacter varicaedens, whole genome shotgun sequence.</title>
        <authorList>
            <person name="Suzuki H."/>
            <person name="Dapper A.L."/>
            <person name="Gibson A.K."/>
            <person name="Jackson C."/>
            <person name="Lee H."/>
            <person name="Pejaver V.R."/>
            <person name="Doak T."/>
            <person name="Lynch M."/>
        </authorList>
    </citation>
    <scope>NUCLEOTIDE SEQUENCE [LARGE SCALE GENOMIC DNA]</scope>
</reference>
<dbReference type="Gene3D" id="1.10.150.20">
    <property type="entry name" value="5' to 3' exonuclease, C-terminal subdomain"/>
    <property type="match status" value="1"/>
</dbReference>
<keyword evidence="10" id="KW-1185">Reference proteome</keyword>
<dbReference type="GO" id="GO:0005737">
    <property type="term" value="C:cytoplasm"/>
    <property type="evidence" value="ECO:0007669"/>
    <property type="project" value="UniProtKB-SubCell"/>
</dbReference>
<evidence type="ECO:0000313" key="10">
    <source>
        <dbReference type="Proteomes" id="UP000036771"/>
    </source>
</evidence>
<dbReference type="HAMAP" id="MF_00031">
    <property type="entry name" value="DNA_HJ_migration_RuvA"/>
    <property type="match status" value="1"/>
</dbReference>
<comment type="subunit">
    <text evidence="6">Homotetramer. Forms an RuvA(8)-RuvB(12)-Holliday junction (HJ) complex. HJ DNA is sandwiched between 2 RuvA tetramers; dsDNA enters through RuvA and exits via RuvB. An RuvB hexamer assembles on each DNA strand where it exits the tetramer. Each RuvB hexamer is contacted by two RuvA subunits (via domain III) on 2 adjacent RuvB subunits; this complex drives branch migration. In the full resolvosome a probable DNA-RuvA(4)-RuvB(12)-RuvC(2) complex forms which resolves the HJ.</text>
</comment>
<keyword evidence="9" id="KW-0347">Helicase</keyword>
<dbReference type="SUPFAM" id="SSF47781">
    <property type="entry name" value="RuvA domain 2-like"/>
    <property type="match status" value="1"/>
</dbReference>
<evidence type="ECO:0000256" key="6">
    <source>
        <dbReference type="HAMAP-Rule" id="MF_00031"/>
    </source>
</evidence>
<feature type="region of interest" description="Domain I" evidence="6">
    <location>
        <begin position="1"/>
        <end position="64"/>
    </location>
</feature>
<comment type="subcellular location">
    <subcellularLocation>
        <location evidence="6">Cytoplasm</location>
    </subcellularLocation>
</comment>
<proteinExistence type="inferred from homology"/>
<organism evidence="9 10">
    <name type="scientific">Caedimonas varicaedens</name>
    <dbReference type="NCBI Taxonomy" id="1629334"/>
    <lineage>
        <taxon>Bacteria</taxon>
        <taxon>Pseudomonadati</taxon>
        <taxon>Pseudomonadota</taxon>
        <taxon>Alphaproteobacteria</taxon>
        <taxon>Holosporales</taxon>
        <taxon>Caedimonadaceae</taxon>
        <taxon>Caedimonas</taxon>
    </lineage>
</organism>
<evidence type="ECO:0000313" key="9">
    <source>
        <dbReference type="EMBL" id="GAO98293.1"/>
    </source>
</evidence>
<evidence type="ECO:0000256" key="4">
    <source>
        <dbReference type="ARBA" id="ARBA00023172"/>
    </source>
</evidence>
<dbReference type="InterPro" id="IPR000085">
    <property type="entry name" value="RuvA"/>
</dbReference>
<gene>
    <name evidence="6 9" type="primary">ruvA</name>
    <name evidence="9" type="ORF">Cva_00942</name>
</gene>
<protein>
    <recommendedName>
        <fullName evidence="6">Holliday junction branch migration complex subunit RuvA</fullName>
    </recommendedName>
</protein>
<accession>A0A0K8MDI9</accession>
<dbReference type="OrthoDB" id="5293449at2"/>
<dbReference type="GO" id="GO:0000400">
    <property type="term" value="F:four-way junction DNA binding"/>
    <property type="evidence" value="ECO:0007669"/>
    <property type="project" value="UniProtKB-UniRule"/>
</dbReference>
<dbReference type="GO" id="GO:0005524">
    <property type="term" value="F:ATP binding"/>
    <property type="evidence" value="ECO:0007669"/>
    <property type="project" value="InterPro"/>
</dbReference>
<dbReference type="InterPro" id="IPR010994">
    <property type="entry name" value="RuvA_2-like"/>
</dbReference>
<keyword evidence="1 6" id="KW-0963">Cytoplasm</keyword>
<dbReference type="SUPFAM" id="SSF46929">
    <property type="entry name" value="DNA helicase RuvA subunit, C-terminal domain"/>
    <property type="match status" value="1"/>
</dbReference>
<evidence type="ECO:0000256" key="1">
    <source>
        <dbReference type="ARBA" id="ARBA00022490"/>
    </source>
</evidence>
<dbReference type="InterPro" id="IPR011114">
    <property type="entry name" value="RuvA_C"/>
</dbReference>
<comment type="domain">
    <text evidence="6">Has three domains with a flexible linker between the domains II and III and assumes an 'L' shape. Domain III is highly mobile and contacts RuvB.</text>
</comment>
<dbReference type="Gene3D" id="2.40.50.140">
    <property type="entry name" value="Nucleic acid-binding proteins"/>
    <property type="match status" value="1"/>
</dbReference>
<dbReference type="AlphaFoldDB" id="A0A0K8MDI9"/>
<dbReference type="CDD" id="cd14332">
    <property type="entry name" value="UBA_RuvA_C"/>
    <property type="match status" value="1"/>
</dbReference>
<evidence type="ECO:0000256" key="2">
    <source>
        <dbReference type="ARBA" id="ARBA00022763"/>
    </source>
</evidence>
<dbReference type="Pfam" id="PF07499">
    <property type="entry name" value="RuvA_C"/>
    <property type="match status" value="1"/>
</dbReference>
<evidence type="ECO:0000259" key="7">
    <source>
        <dbReference type="Pfam" id="PF01330"/>
    </source>
</evidence>
<dbReference type="GO" id="GO:0006281">
    <property type="term" value="P:DNA repair"/>
    <property type="evidence" value="ECO:0007669"/>
    <property type="project" value="UniProtKB-UniRule"/>
</dbReference>
<comment type="caution">
    <text evidence="9">The sequence shown here is derived from an EMBL/GenBank/DDBJ whole genome shotgun (WGS) entry which is preliminary data.</text>
</comment>
<dbReference type="EMBL" id="BBVC01000040">
    <property type="protein sequence ID" value="GAO98293.1"/>
    <property type="molecule type" value="Genomic_DNA"/>
</dbReference>
<evidence type="ECO:0000256" key="3">
    <source>
        <dbReference type="ARBA" id="ARBA00023125"/>
    </source>
</evidence>
<dbReference type="InterPro" id="IPR012340">
    <property type="entry name" value="NA-bd_OB-fold"/>
</dbReference>
<dbReference type="SUPFAM" id="SSF50249">
    <property type="entry name" value="Nucleic acid-binding proteins"/>
    <property type="match status" value="1"/>
</dbReference>
<keyword evidence="2 6" id="KW-0227">DNA damage</keyword>
<keyword evidence="9" id="KW-0378">Hydrolase</keyword>
<evidence type="ECO:0000256" key="5">
    <source>
        <dbReference type="ARBA" id="ARBA00023204"/>
    </source>
</evidence>
<comment type="similarity">
    <text evidence="6">Belongs to the RuvA family.</text>
</comment>
<name>A0A0K8MDI9_9PROT</name>
<dbReference type="GO" id="GO:0009378">
    <property type="term" value="F:four-way junction helicase activity"/>
    <property type="evidence" value="ECO:0007669"/>
    <property type="project" value="InterPro"/>
</dbReference>
<keyword evidence="3 6" id="KW-0238">DNA-binding</keyword>
<comment type="function">
    <text evidence="6">The RuvA-RuvB-RuvC complex processes Holliday junction (HJ) DNA during genetic recombination and DNA repair, while the RuvA-RuvB complex plays an important role in the rescue of blocked DNA replication forks via replication fork reversal (RFR). RuvA specifically binds to HJ cruciform DNA, conferring on it an open structure. The RuvB hexamer acts as an ATP-dependent pump, pulling dsDNA into and through the RuvAB complex. HJ branch migration allows RuvC to scan DNA until it finds its consensus sequence, where it cleaves and resolves the cruciform DNA.</text>
</comment>
<feature type="region of interest" description="Domain III" evidence="6">
    <location>
        <begin position="157"/>
        <end position="204"/>
    </location>
</feature>
<dbReference type="Pfam" id="PF14520">
    <property type="entry name" value="HHH_5"/>
    <property type="match status" value="1"/>
</dbReference>
<keyword evidence="5 6" id="KW-0234">DNA repair</keyword>
<comment type="caution">
    <text evidence="6">Lacks conserved residue(s) required for the propagation of feature annotation.</text>
</comment>
<dbReference type="STRING" id="1629334.Cva_00942"/>
<dbReference type="GO" id="GO:0009379">
    <property type="term" value="C:Holliday junction helicase complex"/>
    <property type="evidence" value="ECO:0007669"/>
    <property type="project" value="InterPro"/>
</dbReference>
<dbReference type="GO" id="GO:0048476">
    <property type="term" value="C:Holliday junction resolvase complex"/>
    <property type="evidence" value="ECO:0007669"/>
    <property type="project" value="UniProtKB-UniRule"/>
</dbReference>
<dbReference type="Proteomes" id="UP000036771">
    <property type="component" value="Unassembled WGS sequence"/>
</dbReference>
<dbReference type="InterPro" id="IPR036267">
    <property type="entry name" value="RuvA_C_sf"/>
</dbReference>
<dbReference type="NCBIfam" id="TIGR00084">
    <property type="entry name" value="ruvA"/>
    <property type="match status" value="1"/>
</dbReference>
<keyword evidence="9" id="KW-0067">ATP-binding</keyword>
<evidence type="ECO:0000259" key="8">
    <source>
        <dbReference type="Pfam" id="PF07499"/>
    </source>
</evidence>
<dbReference type="Pfam" id="PF01330">
    <property type="entry name" value="RuvA_N"/>
    <property type="match status" value="1"/>
</dbReference>
<dbReference type="GO" id="GO:0006310">
    <property type="term" value="P:DNA recombination"/>
    <property type="evidence" value="ECO:0007669"/>
    <property type="project" value="UniProtKB-UniRule"/>
</dbReference>
<keyword evidence="4 6" id="KW-0233">DNA recombination</keyword>
<dbReference type="Gene3D" id="1.10.8.10">
    <property type="entry name" value="DNA helicase RuvA subunit, C-terminal domain"/>
    <property type="match status" value="1"/>
</dbReference>
<dbReference type="InterPro" id="IPR013849">
    <property type="entry name" value="DNA_helicase_Holl-junc_RuvA_I"/>
</dbReference>
<keyword evidence="9" id="KW-0547">Nucleotide-binding</keyword>
<sequence length="204" mass="22061">MITKLRGTLDALSDTFAIIDVGGVGYQVHCSARSLGRLPAVGETVSLLTELIIREDAHMLLGFSTSEEREWYRLLISVQGVGMRVALSLLSLGEPPELAAAISSQDKTFIARAEGVGPKLAARIVNELKDKVVRLGFSTSTAKVISLTQSRKPDLPQDAVSALINLGYRQNEAIDAIEMAVRECGKDVMIEQLIRTGLARLARS</sequence>
<feature type="domain" description="DNA helicase Holliday junction RuvA type" evidence="7">
    <location>
        <begin position="1"/>
        <end position="60"/>
    </location>
</feature>
<feature type="domain" description="Holliday junction DNA helicase RuvA C-terminal" evidence="8">
    <location>
        <begin position="157"/>
        <end position="201"/>
    </location>
</feature>